<accession>A0A326TQ22</accession>
<evidence type="ECO:0000259" key="1">
    <source>
        <dbReference type="Pfam" id="PF14833"/>
    </source>
</evidence>
<dbReference type="InterPro" id="IPR008927">
    <property type="entry name" value="6-PGluconate_DH-like_C_sf"/>
</dbReference>
<keyword evidence="3" id="KW-1185">Reference proteome</keyword>
<dbReference type="AlphaFoldDB" id="A0A326TQ22"/>
<evidence type="ECO:0000313" key="3">
    <source>
        <dbReference type="Proteomes" id="UP000248806"/>
    </source>
</evidence>
<dbReference type="GO" id="GO:0051287">
    <property type="term" value="F:NAD binding"/>
    <property type="evidence" value="ECO:0007669"/>
    <property type="project" value="InterPro"/>
</dbReference>
<dbReference type="InterPro" id="IPR029154">
    <property type="entry name" value="HIBADH-like_NADP-bd"/>
</dbReference>
<reference evidence="2 3" key="1">
    <citation type="submission" date="2018-06" db="EMBL/GenBank/DDBJ databases">
        <title>Genomic Encyclopedia of Archaeal and Bacterial Type Strains, Phase II (KMG-II): from individual species to whole genera.</title>
        <authorList>
            <person name="Goeker M."/>
        </authorList>
    </citation>
    <scope>NUCLEOTIDE SEQUENCE [LARGE SCALE GENOMIC DNA]</scope>
    <source>
        <strain evidence="2 3">ATCC BAA-1881</strain>
    </source>
</reference>
<dbReference type="EMBL" id="QKUF01000061">
    <property type="protein sequence ID" value="PZW18091.1"/>
    <property type="molecule type" value="Genomic_DNA"/>
</dbReference>
<organism evidence="2 3">
    <name type="scientific">Thermosporothrix hazakensis</name>
    <dbReference type="NCBI Taxonomy" id="644383"/>
    <lineage>
        <taxon>Bacteria</taxon>
        <taxon>Bacillati</taxon>
        <taxon>Chloroflexota</taxon>
        <taxon>Ktedonobacteria</taxon>
        <taxon>Ktedonobacterales</taxon>
        <taxon>Thermosporotrichaceae</taxon>
        <taxon>Thermosporothrix</taxon>
    </lineage>
</organism>
<protein>
    <recommendedName>
        <fullName evidence="1">3-hydroxyisobutyrate dehydrogenase-like NAD-binding domain-containing protein</fullName>
    </recommendedName>
</protein>
<dbReference type="Pfam" id="PF14833">
    <property type="entry name" value="NAD_binding_11"/>
    <property type="match status" value="1"/>
</dbReference>
<dbReference type="RefSeq" id="WP_146505472.1">
    <property type="nucleotide sequence ID" value="NZ_QKUF01000061.1"/>
</dbReference>
<dbReference type="Gene3D" id="1.10.1040.10">
    <property type="entry name" value="N-(1-d-carboxylethyl)-l-norvaline Dehydrogenase, domain 2"/>
    <property type="match status" value="1"/>
</dbReference>
<dbReference type="InterPro" id="IPR013328">
    <property type="entry name" value="6PGD_dom2"/>
</dbReference>
<comment type="caution">
    <text evidence="2">The sequence shown here is derived from an EMBL/GenBank/DDBJ whole genome shotgun (WGS) entry which is preliminary data.</text>
</comment>
<name>A0A326TQ22_THEHA</name>
<dbReference type="SUPFAM" id="SSF48179">
    <property type="entry name" value="6-phosphogluconate dehydrogenase C-terminal domain-like"/>
    <property type="match status" value="1"/>
</dbReference>
<feature type="non-terminal residue" evidence="2">
    <location>
        <position position="1"/>
    </location>
</feature>
<feature type="domain" description="3-hydroxyisobutyrate dehydrogenase-like NAD-binding" evidence="1">
    <location>
        <begin position="5"/>
        <end position="89"/>
    </location>
</feature>
<sequence length="94" mass="10281">GQSLREALSVAENNGVDPKAVLDMLTTAPTLFPSPIYQGHGKRIVEDTQAAPFRQRKIPLKDVSLFTKTAQQVELSTPIAHLLSDLLRSDEARA</sequence>
<gene>
    <name evidence="2" type="ORF">EI42_06362</name>
</gene>
<proteinExistence type="predicted"/>
<dbReference type="Proteomes" id="UP000248806">
    <property type="component" value="Unassembled WGS sequence"/>
</dbReference>
<evidence type="ECO:0000313" key="2">
    <source>
        <dbReference type="EMBL" id="PZW18091.1"/>
    </source>
</evidence>